<evidence type="ECO:0000313" key="1">
    <source>
        <dbReference type="EMBL" id="CAA2971679.1"/>
    </source>
</evidence>
<dbReference type="Gramene" id="OE9A060005T1">
    <property type="protein sequence ID" value="OE9A060005C1"/>
    <property type="gene ID" value="OE9A060005"/>
</dbReference>
<feature type="non-terminal residue" evidence="1">
    <location>
        <position position="53"/>
    </location>
</feature>
<accession>A0A8S0R0R4</accession>
<name>A0A8S0R0R4_OLEEU</name>
<evidence type="ECO:0000313" key="2">
    <source>
        <dbReference type="Proteomes" id="UP000594638"/>
    </source>
</evidence>
<protein>
    <submittedName>
        <fullName evidence="1">Uncharacterized protein</fullName>
    </submittedName>
</protein>
<dbReference type="EMBL" id="CACTIH010002021">
    <property type="protein sequence ID" value="CAA2971679.1"/>
    <property type="molecule type" value="Genomic_DNA"/>
</dbReference>
<sequence length="53" mass="6134">MELLTVLCDANGWFWDEILVKSDGGRDDSRIDYIEGNEGFKVVYWFRGFGGQK</sequence>
<proteinExistence type="predicted"/>
<keyword evidence="2" id="KW-1185">Reference proteome</keyword>
<comment type="caution">
    <text evidence="1">The sequence shown here is derived from an EMBL/GenBank/DDBJ whole genome shotgun (WGS) entry which is preliminary data.</text>
</comment>
<gene>
    <name evidence="1" type="ORF">OLEA9_A060005</name>
</gene>
<reference evidence="1 2" key="1">
    <citation type="submission" date="2019-12" db="EMBL/GenBank/DDBJ databases">
        <authorList>
            <person name="Alioto T."/>
            <person name="Alioto T."/>
            <person name="Gomez Garrido J."/>
        </authorList>
    </citation>
    <scope>NUCLEOTIDE SEQUENCE [LARGE SCALE GENOMIC DNA]</scope>
</reference>
<organism evidence="1 2">
    <name type="scientific">Olea europaea subsp. europaea</name>
    <dbReference type="NCBI Taxonomy" id="158383"/>
    <lineage>
        <taxon>Eukaryota</taxon>
        <taxon>Viridiplantae</taxon>
        <taxon>Streptophyta</taxon>
        <taxon>Embryophyta</taxon>
        <taxon>Tracheophyta</taxon>
        <taxon>Spermatophyta</taxon>
        <taxon>Magnoliopsida</taxon>
        <taxon>eudicotyledons</taxon>
        <taxon>Gunneridae</taxon>
        <taxon>Pentapetalae</taxon>
        <taxon>asterids</taxon>
        <taxon>lamiids</taxon>
        <taxon>Lamiales</taxon>
        <taxon>Oleaceae</taxon>
        <taxon>Oleeae</taxon>
        <taxon>Olea</taxon>
    </lineage>
</organism>
<dbReference type="AlphaFoldDB" id="A0A8S0R0R4"/>
<dbReference type="Proteomes" id="UP000594638">
    <property type="component" value="Unassembled WGS sequence"/>
</dbReference>